<name>A0ABR9EHE6_9GAMM</name>
<comment type="caution">
    <text evidence="1">The sequence shown here is derived from an EMBL/GenBank/DDBJ whole genome shotgun (WGS) entry which is preliminary data.</text>
</comment>
<evidence type="ECO:0000313" key="1">
    <source>
        <dbReference type="EMBL" id="MBE0370359.1"/>
    </source>
</evidence>
<organism evidence="1 2">
    <name type="scientific">Pseudoalteromonas aurantia 208</name>
    <dbReference type="NCBI Taxonomy" id="1314867"/>
    <lineage>
        <taxon>Bacteria</taxon>
        <taxon>Pseudomonadati</taxon>
        <taxon>Pseudomonadota</taxon>
        <taxon>Gammaproteobacteria</taxon>
        <taxon>Alteromonadales</taxon>
        <taxon>Pseudoalteromonadaceae</taxon>
        <taxon>Pseudoalteromonas</taxon>
    </lineage>
</organism>
<dbReference type="Proteomes" id="UP000615755">
    <property type="component" value="Unassembled WGS sequence"/>
</dbReference>
<reference evidence="1 2" key="1">
    <citation type="submission" date="2015-03" db="EMBL/GenBank/DDBJ databases">
        <title>Genome sequence of Pseudoalteromonas aurantia.</title>
        <authorList>
            <person name="Xie B.-B."/>
            <person name="Rong J.-C."/>
            <person name="Qin Q.-L."/>
            <person name="Zhang Y.-Z."/>
        </authorList>
    </citation>
    <scope>NUCLEOTIDE SEQUENCE [LARGE SCALE GENOMIC DNA]</scope>
    <source>
        <strain evidence="1 2">208</strain>
    </source>
</reference>
<proteinExistence type="predicted"/>
<evidence type="ECO:0008006" key="3">
    <source>
        <dbReference type="Google" id="ProtNLM"/>
    </source>
</evidence>
<dbReference type="Gene3D" id="2.60.40.2810">
    <property type="match status" value="2"/>
</dbReference>
<sequence length="1137" mass="125465">MNRVILGILFIYICVFSGSALSAFDFPTHLNFMLKNLHAQAQTNNKPVVTDDHITLSEDELGLLNLLGNDNDLDKDALKIVSVSALFGEVELMPNGQVKYQPPHNFSGQDRITYWLSDGRSNALSGQAYITVNSVNDAPVANNDAATVIANSKITIEVLDNDTDVDGDVLTVKQASAMYGIVLNNGNSIEYQPNMGFDGADVIHYTIADKSGAQSSAQVNMTVLKENKSAPVIIGQKPLFMDEDTTLELTLDHINYTDSDSLHGDIVLELAEGENYTLNGLSLTPKQHFSGELFVPVTLFDAKHRSLEYMLLITVNDVNDSPQAGQILLESVKDEKFTLFMSAMMHDPDITFGPHGLNDPRLEQFKYIFSKQAVREDHGGGTNKGGRFLQVPGAKNGVVEYTPPAGFIGRDHVFFFVYDDKGAVSGRGDIVLDIKEHTSSPVIIRSNTLTEIREDQPFQLSINDLHIRYQGSMNRHSDLTLVVDDTLGPYTYDPVTELITIDPLYEETSLSVFVQVSDGVSNSNTFVVPVSLISVNEAPTVFDLEETVTNLQGIEIDIRSELVVDPEASKSPSLFDQFTYQFVIPEGSIDHKTDGGQFVRVPGKPHGVFKYIPNPNFVKDTVSFWVTDNGGVRSNMGTIVMNAPVPAIPHRPSASLNMGENHVTWTKVDFATHYIVQEHWQWSDFSSSVKEYRSDTNQISLIDKVNGYSKYSIKACHLAACSQWSELSLPTKSFVTTPKATLTESNGVMVNWGSAQEGVFDILVKYNSNEWTEPGRYTSTKSSIAWSSLPSGKRSYKVRRCDDGLINCSDWTTESNALLTPVWIHDVTVNGSSTTLKWGAIPNASYYDISIKFNENEWTLPGRFISPGGNEAGTNQLTFNDADGGIRAYKIRSCIGSIDNAICSAWSAPTDKYTTIGLPEDTPAIKLSVPTYTFINRTETITWAFIATPKTILTSTLYVVPPGSNEVIALHQVDNNQAGFFDYQFVQSGTYRFFTQACGMVLDTSSTSSTSRRTVKACSSRWENEVHVEVINTEFVFEHSGELLTWSSESGAKSFVIESATCTTNCADIANLSWQVLTTLDGDQQSYTLPQDSGATYRIKVCFSDGSCSSWIYPVDKRKRTLFIHTDLLGSPVAETN</sequence>
<gene>
    <name evidence="1" type="ORF">PAUR_b0374</name>
</gene>
<dbReference type="EMBL" id="AQGV01000015">
    <property type="protein sequence ID" value="MBE0370359.1"/>
    <property type="molecule type" value="Genomic_DNA"/>
</dbReference>
<keyword evidence="2" id="KW-1185">Reference proteome</keyword>
<dbReference type="RefSeq" id="WP_192509484.1">
    <property type="nucleotide sequence ID" value="NZ_AQGV01000015.1"/>
</dbReference>
<evidence type="ECO:0000313" key="2">
    <source>
        <dbReference type="Proteomes" id="UP000615755"/>
    </source>
</evidence>
<dbReference type="NCBIfam" id="NF012211">
    <property type="entry name" value="tand_rpt_95"/>
    <property type="match status" value="2"/>
</dbReference>
<protein>
    <recommendedName>
        <fullName evidence="3">Tandem-95 repeat protein</fullName>
    </recommendedName>
</protein>
<accession>A0ABR9EHE6</accession>
<dbReference type="Pfam" id="PF17963">
    <property type="entry name" value="Big_9"/>
    <property type="match status" value="2"/>
</dbReference>